<accession>A0A8T2SPY8</accession>
<evidence type="ECO:0000313" key="1">
    <source>
        <dbReference type="EMBL" id="KAH7366041.1"/>
    </source>
</evidence>
<reference evidence="1" key="1">
    <citation type="submission" date="2021-08" db="EMBL/GenBank/DDBJ databases">
        <title>WGS assembly of Ceratopteris richardii.</title>
        <authorList>
            <person name="Marchant D.B."/>
            <person name="Chen G."/>
            <person name="Jenkins J."/>
            <person name="Shu S."/>
            <person name="Leebens-Mack J."/>
            <person name="Grimwood J."/>
            <person name="Schmutz J."/>
            <person name="Soltis P."/>
            <person name="Soltis D."/>
            <person name="Chen Z.-H."/>
        </authorList>
    </citation>
    <scope>NUCLEOTIDE SEQUENCE</scope>
    <source>
        <strain evidence="1">Whitten #5841</strain>
        <tissue evidence="1">Leaf</tissue>
    </source>
</reference>
<sequence>MKNNERIPAALQTFARLDLLEELGNGERGRLPVKRCVDLPWRPDTKQSFLTQSCGIRHLFEQGDQLVTCGYISYVRNERGCMESEVFAGAFE</sequence>
<proteinExistence type="predicted"/>
<dbReference type="Proteomes" id="UP000825935">
    <property type="component" value="Chromosome 18"/>
</dbReference>
<comment type="caution">
    <text evidence="1">The sequence shown here is derived from an EMBL/GenBank/DDBJ whole genome shotgun (WGS) entry which is preliminary data.</text>
</comment>
<protein>
    <submittedName>
        <fullName evidence="1">Uncharacterized protein</fullName>
    </submittedName>
</protein>
<gene>
    <name evidence="1" type="ORF">KP509_18G060300</name>
</gene>
<keyword evidence="2" id="KW-1185">Reference proteome</keyword>
<evidence type="ECO:0000313" key="2">
    <source>
        <dbReference type="Proteomes" id="UP000825935"/>
    </source>
</evidence>
<organism evidence="1 2">
    <name type="scientific">Ceratopteris richardii</name>
    <name type="common">Triangle waterfern</name>
    <dbReference type="NCBI Taxonomy" id="49495"/>
    <lineage>
        <taxon>Eukaryota</taxon>
        <taxon>Viridiplantae</taxon>
        <taxon>Streptophyta</taxon>
        <taxon>Embryophyta</taxon>
        <taxon>Tracheophyta</taxon>
        <taxon>Polypodiopsida</taxon>
        <taxon>Polypodiidae</taxon>
        <taxon>Polypodiales</taxon>
        <taxon>Pteridineae</taxon>
        <taxon>Pteridaceae</taxon>
        <taxon>Parkerioideae</taxon>
        <taxon>Ceratopteris</taxon>
    </lineage>
</organism>
<dbReference type="AlphaFoldDB" id="A0A8T2SPY8"/>
<name>A0A8T2SPY8_CERRI</name>
<dbReference type="EMBL" id="CM035423">
    <property type="protein sequence ID" value="KAH7366041.1"/>
    <property type="molecule type" value="Genomic_DNA"/>
</dbReference>